<sequence>MFICKENYLKLSEIQHSQFLSQFLNSIYQLVQVCWDIYQIVSSIWCTYQILLNFDHYHSSPAASTSMALIHYPGVQNISSAILNKSSTGKLNLCLLFENDSDRFQNLRDLVQVESESSSAFPAQGLIINLVSERENRQNRNLIIQDC</sequence>
<dbReference type="Proteomes" id="UP001642409">
    <property type="component" value="Unassembled WGS sequence"/>
</dbReference>
<gene>
    <name evidence="1" type="ORF">HINF_LOCUS29281</name>
    <name evidence="2" type="ORF">HINF_LOCUS32137</name>
</gene>
<evidence type="ECO:0000313" key="2">
    <source>
        <dbReference type="EMBL" id="CAL6029124.1"/>
    </source>
</evidence>
<organism evidence="1">
    <name type="scientific">Hexamita inflata</name>
    <dbReference type="NCBI Taxonomy" id="28002"/>
    <lineage>
        <taxon>Eukaryota</taxon>
        <taxon>Metamonada</taxon>
        <taxon>Diplomonadida</taxon>
        <taxon>Hexamitidae</taxon>
        <taxon>Hexamitinae</taxon>
        <taxon>Hexamita</taxon>
    </lineage>
</organism>
<keyword evidence="3" id="KW-1185">Reference proteome</keyword>
<evidence type="ECO:0000313" key="1">
    <source>
        <dbReference type="EMBL" id="CAI9941636.1"/>
    </source>
</evidence>
<dbReference type="EMBL" id="CATOUU010000695">
    <property type="protein sequence ID" value="CAI9941636.1"/>
    <property type="molecule type" value="Genomic_DNA"/>
</dbReference>
<reference evidence="2 3" key="2">
    <citation type="submission" date="2024-07" db="EMBL/GenBank/DDBJ databases">
        <authorList>
            <person name="Akdeniz Z."/>
        </authorList>
    </citation>
    <scope>NUCLEOTIDE SEQUENCE [LARGE SCALE GENOMIC DNA]</scope>
</reference>
<name>A0AA86U6W7_9EUKA</name>
<dbReference type="AlphaFoldDB" id="A0AA86U6W7"/>
<proteinExistence type="predicted"/>
<accession>A0AA86U6W7</accession>
<dbReference type="EMBL" id="CAXDID020000109">
    <property type="protein sequence ID" value="CAL6029124.1"/>
    <property type="molecule type" value="Genomic_DNA"/>
</dbReference>
<evidence type="ECO:0000313" key="3">
    <source>
        <dbReference type="Proteomes" id="UP001642409"/>
    </source>
</evidence>
<protein>
    <submittedName>
        <fullName evidence="2">Hypothetical_protein</fullName>
    </submittedName>
</protein>
<comment type="caution">
    <text evidence="1">The sequence shown here is derived from an EMBL/GenBank/DDBJ whole genome shotgun (WGS) entry which is preliminary data.</text>
</comment>
<reference evidence="1" key="1">
    <citation type="submission" date="2023-06" db="EMBL/GenBank/DDBJ databases">
        <authorList>
            <person name="Kurt Z."/>
        </authorList>
    </citation>
    <scope>NUCLEOTIDE SEQUENCE</scope>
</reference>